<feature type="region of interest" description="Disordered" evidence="1">
    <location>
        <begin position="585"/>
        <end position="604"/>
    </location>
</feature>
<name>A0A4Y6PW74_PERCE</name>
<proteinExistence type="predicted"/>
<feature type="region of interest" description="Disordered" evidence="1">
    <location>
        <begin position="448"/>
        <end position="467"/>
    </location>
</feature>
<dbReference type="Proteomes" id="UP000315995">
    <property type="component" value="Chromosome"/>
</dbReference>
<dbReference type="AlphaFoldDB" id="A0A4Y6PW74"/>
<evidence type="ECO:0000313" key="4">
    <source>
        <dbReference type="EMBL" id="QDG52601.1"/>
    </source>
</evidence>
<protein>
    <recommendedName>
        <fullName evidence="7">Transposase DDE domain-containing protein</fullName>
    </recommendedName>
</protein>
<accession>A0A5B8YBK3</accession>
<evidence type="ECO:0000256" key="1">
    <source>
        <dbReference type="SAM" id="MobiDB-lite"/>
    </source>
</evidence>
<sequence length="728" mass="80241">MPDTRLNVSLQNHERSEPQRAVPAHFNEYIVACEHLRGEGIFDEIEQQFRLDRSGYQFIDAVLAGLAFFSAQPTYSGLRGMLDEVNGRGWSQALAAAGGRDRLCSQASMSRVLGDIPEEMACRFKEQLLGAWTPAAPFSAYEAVLWRDCTGQSWHGFAIDGRVQPFRRRALCEGEEYPPARRRVDSLGAKPGYSGRKRADVQMETSILEHLGSGLYLAMNYAAGNGQLSDDFAQGLALIERWANARGLEPGRCFLAIDGHQGGFAQLRAALRSPVHFLTRLRYYEPLKDPAVRAQLAQQTWQKVDDSRSGPQRWATEMGDYWLGDARARLVVSCFEPTDGKKRGAGCFVDGLQYEVYACDLDPTAYPAAEVVTTYYARAGRQENGFARLDRHMDLEKMYSDCAPGQQVMMALGVWLHNFRAIRGAELFGELEPIDVEAAPRKLESADTLPLAPTGAPAPHAAPAAGRPEPASLAVGFEASHAWWQGVTRKVEQRIGGLDGFSYDAQTRQIGCAKGAYLGLSGMRQRGGRVIVRFRIGSPQACQGCPFRRECTSSTSPTYRKEIEIHMPPPATLGAHDEPAAIQGQDKAADAPTHGSDPADKASPSTALLGLRLSIPDDLPEPGDLHMRQPVLVASTFRNAFRKAARSLKVEVTKSPPDSSTRHVDYLAMTAARRQRRRKTWDERLQWNSLPQQANITIAIRAPLTAARLLPEANTPASDPPFQNKANR</sequence>
<dbReference type="RefSeq" id="WP_141197440.1">
    <property type="nucleotide sequence ID" value="NZ_CP041186.1"/>
</dbReference>
<evidence type="ECO:0000313" key="5">
    <source>
        <dbReference type="EMBL" id="QDG54039.1"/>
    </source>
</evidence>
<dbReference type="EMBL" id="CP041186">
    <property type="protein sequence ID" value="QDG54039.1"/>
    <property type="molecule type" value="Genomic_DNA"/>
</dbReference>
<keyword evidence="6" id="KW-1185">Reference proteome</keyword>
<evidence type="ECO:0000313" key="3">
    <source>
        <dbReference type="EMBL" id="QDG52475.1"/>
    </source>
</evidence>
<accession>A0A4Y6PW74</accession>
<dbReference type="EMBL" id="CP041186">
    <property type="protein sequence ID" value="QDG50950.1"/>
    <property type="molecule type" value="Genomic_DNA"/>
</dbReference>
<gene>
    <name evidence="2" type="ORF">FIV42_09450</name>
    <name evidence="3" type="ORF">FIV42_17545</name>
    <name evidence="4" type="ORF">FIV42_18215</name>
    <name evidence="5" type="ORF">FIV42_25845</name>
</gene>
<organism evidence="4 6">
    <name type="scientific">Persicimonas caeni</name>
    <dbReference type="NCBI Taxonomy" id="2292766"/>
    <lineage>
        <taxon>Bacteria</taxon>
        <taxon>Deltaproteobacteria</taxon>
        <taxon>Bradymonadales</taxon>
        <taxon>Bradymonadaceae</taxon>
        <taxon>Persicimonas</taxon>
    </lineage>
</organism>
<evidence type="ECO:0000313" key="2">
    <source>
        <dbReference type="EMBL" id="QDG50950.1"/>
    </source>
</evidence>
<evidence type="ECO:0000313" key="6">
    <source>
        <dbReference type="Proteomes" id="UP000315995"/>
    </source>
</evidence>
<dbReference type="EMBL" id="CP041186">
    <property type="protein sequence ID" value="QDG52475.1"/>
    <property type="molecule type" value="Genomic_DNA"/>
</dbReference>
<evidence type="ECO:0008006" key="7">
    <source>
        <dbReference type="Google" id="ProtNLM"/>
    </source>
</evidence>
<dbReference type="EMBL" id="CP041186">
    <property type="protein sequence ID" value="QDG52601.1"/>
    <property type="molecule type" value="Genomic_DNA"/>
</dbReference>
<reference evidence="4 6" key="1">
    <citation type="submission" date="2019-06" db="EMBL/GenBank/DDBJ databases">
        <title>Persicimonas caeni gen. nov., sp. nov., a predatory bacterium isolated from solar saltern.</title>
        <authorList>
            <person name="Wang S."/>
        </authorList>
    </citation>
    <scope>NUCLEOTIDE SEQUENCE [LARGE SCALE GENOMIC DNA]</scope>
    <source>
        <strain evidence="4 6">YN101</strain>
    </source>
</reference>